<reference evidence="5 6" key="1">
    <citation type="journal article" date="2018" name="G3 (Bethesda)">
        <title>Phylogenetic and Phylogenomic Definition of Rhizopus Species.</title>
        <authorList>
            <person name="Gryganskyi A.P."/>
            <person name="Golan J."/>
            <person name="Dolatabadi S."/>
            <person name="Mondo S."/>
            <person name="Robb S."/>
            <person name="Idnurm A."/>
            <person name="Muszewska A."/>
            <person name="Steczkiewicz K."/>
            <person name="Masonjones S."/>
            <person name="Liao H.L."/>
            <person name="Gajdeczka M.T."/>
            <person name="Anike F."/>
            <person name="Vuek A."/>
            <person name="Anishchenko I.M."/>
            <person name="Voigt K."/>
            <person name="de Hoog G.S."/>
            <person name="Smith M.E."/>
            <person name="Heitman J."/>
            <person name="Vilgalys R."/>
            <person name="Stajich J.E."/>
        </authorList>
    </citation>
    <scope>NUCLEOTIDE SEQUENCE [LARGE SCALE GENOMIC DNA]</scope>
    <source>
        <strain evidence="5 6">LSU 92-RS-03</strain>
    </source>
</reference>
<dbReference type="PANTHER" id="PTHR45339:SF1">
    <property type="entry name" value="HYBRID SIGNAL TRANSDUCTION HISTIDINE KINASE J"/>
    <property type="match status" value="1"/>
</dbReference>
<dbReference type="Proteomes" id="UP000253551">
    <property type="component" value="Unassembled WGS sequence"/>
</dbReference>
<evidence type="ECO:0000256" key="2">
    <source>
        <dbReference type="ARBA" id="ARBA00023012"/>
    </source>
</evidence>
<keyword evidence="2" id="KW-0902">Two-component regulatory system</keyword>
<dbReference type="SMART" id="SM00448">
    <property type="entry name" value="REC"/>
    <property type="match status" value="1"/>
</dbReference>
<gene>
    <name evidence="5" type="ORF">CU098_001309</name>
</gene>
<dbReference type="Gene3D" id="3.40.50.2300">
    <property type="match status" value="1"/>
</dbReference>
<accession>A0A367K6X7</accession>
<dbReference type="InterPro" id="IPR011006">
    <property type="entry name" value="CheY-like_superfamily"/>
</dbReference>
<proteinExistence type="predicted"/>
<protein>
    <recommendedName>
        <fullName evidence="4">Response regulatory domain-containing protein</fullName>
    </recommendedName>
</protein>
<dbReference type="EMBL" id="PJQM01002165">
    <property type="protein sequence ID" value="RCH97591.1"/>
    <property type="molecule type" value="Genomic_DNA"/>
</dbReference>
<dbReference type="OrthoDB" id="21225at2759"/>
<feature type="non-terminal residue" evidence="5">
    <location>
        <position position="1"/>
    </location>
</feature>
<evidence type="ECO:0000313" key="6">
    <source>
        <dbReference type="Proteomes" id="UP000253551"/>
    </source>
</evidence>
<name>A0A367K6X7_RHIST</name>
<keyword evidence="1 3" id="KW-0597">Phosphoprotein</keyword>
<dbReference type="CDD" id="cd17546">
    <property type="entry name" value="REC_hyHK_CKI1_RcsC-like"/>
    <property type="match status" value="1"/>
</dbReference>
<dbReference type="STRING" id="4846.A0A367K6X7"/>
<dbReference type="GO" id="GO:0000160">
    <property type="term" value="P:phosphorelay signal transduction system"/>
    <property type="evidence" value="ECO:0007669"/>
    <property type="project" value="UniProtKB-KW"/>
</dbReference>
<dbReference type="AlphaFoldDB" id="A0A367K6X7"/>
<evidence type="ECO:0000259" key="4">
    <source>
        <dbReference type="PROSITE" id="PS50110"/>
    </source>
</evidence>
<sequence length="102" mass="11273">ARNGLEALDLMRIYTFDIILLDIDMPLLNGVETAKQIRANLNSTVPIIAVTTNDSIESKDNYLKVGMNDCLGKPVNLQLLEQTISKSLIYSSPLTLTPPIKE</sequence>
<dbReference type="PROSITE" id="PS50110">
    <property type="entry name" value="RESPONSE_REGULATORY"/>
    <property type="match status" value="1"/>
</dbReference>
<dbReference type="Pfam" id="PF00072">
    <property type="entry name" value="Response_reg"/>
    <property type="match status" value="1"/>
</dbReference>
<keyword evidence="6" id="KW-1185">Reference proteome</keyword>
<dbReference type="InterPro" id="IPR001789">
    <property type="entry name" value="Sig_transdc_resp-reg_receiver"/>
</dbReference>
<dbReference type="PANTHER" id="PTHR45339">
    <property type="entry name" value="HYBRID SIGNAL TRANSDUCTION HISTIDINE KINASE J"/>
    <property type="match status" value="1"/>
</dbReference>
<feature type="modified residue" description="4-aspartylphosphate" evidence="3">
    <location>
        <position position="22"/>
    </location>
</feature>
<comment type="caution">
    <text evidence="5">The sequence shown here is derived from an EMBL/GenBank/DDBJ whole genome shotgun (WGS) entry which is preliminary data.</text>
</comment>
<evidence type="ECO:0000256" key="1">
    <source>
        <dbReference type="ARBA" id="ARBA00022553"/>
    </source>
</evidence>
<organism evidence="5 6">
    <name type="scientific">Rhizopus stolonifer</name>
    <name type="common">Rhizopus nigricans</name>
    <dbReference type="NCBI Taxonomy" id="4846"/>
    <lineage>
        <taxon>Eukaryota</taxon>
        <taxon>Fungi</taxon>
        <taxon>Fungi incertae sedis</taxon>
        <taxon>Mucoromycota</taxon>
        <taxon>Mucoromycotina</taxon>
        <taxon>Mucoromycetes</taxon>
        <taxon>Mucorales</taxon>
        <taxon>Mucorineae</taxon>
        <taxon>Rhizopodaceae</taxon>
        <taxon>Rhizopus</taxon>
    </lineage>
</organism>
<evidence type="ECO:0000313" key="5">
    <source>
        <dbReference type="EMBL" id="RCH97591.1"/>
    </source>
</evidence>
<feature type="domain" description="Response regulatory" evidence="4">
    <location>
        <begin position="1"/>
        <end position="88"/>
    </location>
</feature>
<dbReference type="SUPFAM" id="SSF52172">
    <property type="entry name" value="CheY-like"/>
    <property type="match status" value="1"/>
</dbReference>
<evidence type="ECO:0000256" key="3">
    <source>
        <dbReference type="PROSITE-ProRule" id="PRU00169"/>
    </source>
</evidence>